<name>A0A8S1VU54_PAROT</name>
<evidence type="ECO:0000313" key="2">
    <source>
        <dbReference type="EMBL" id="CAD8180351.1"/>
    </source>
</evidence>
<keyword evidence="3" id="KW-1185">Reference proteome</keyword>
<accession>A0A8S1VU54</accession>
<dbReference type="PANTHER" id="PTHR44305:SF24">
    <property type="entry name" value="TYROSINE-PROTEIN KINASE C03B1.5-RELATED"/>
    <property type="match status" value="1"/>
</dbReference>
<dbReference type="OrthoDB" id="304256at2759"/>
<dbReference type="OMA" id="MMEYGFY"/>
<proteinExistence type="predicted"/>
<dbReference type="GO" id="GO:0004672">
    <property type="term" value="F:protein kinase activity"/>
    <property type="evidence" value="ECO:0007669"/>
    <property type="project" value="InterPro"/>
</dbReference>
<evidence type="ECO:0000313" key="3">
    <source>
        <dbReference type="Proteomes" id="UP000683925"/>
    </source>
</evidence>
<dbReference type="Pfam" id="PF00069">
    <property type="entry name" value="Pkinase"/>
    <property type="match status" value="1"/>
</dbReference>
<dbReference type="PANTHER" id="PTHR44305">
    <property type="entry name" value="SI:DKEY-192D15.2-RELATED"/>
    <property type="match status" value="1"/>
</dbReference>
<dbReference type="PROSITE" id="PS50011">
    <property type="entry name" value="PROTEIN_KINASE_DOM"/>
    <property type="match status" value="1"/>
</dbReference>
<feature type="domain" description="Protein kinase" evidence="1">
    <location>
        <begin position="1"/>
        <end position="241"/>
    </location>
</feature>
<comment type="caution">
    <text evidence="2">The sequence shown here is derived from an EMBL/GenBank/DDBJ whole genome shotgun (WGS) entry which is preliminary data.</text>
</comment>
<dbReference type="EMBL" id="CAJJDP010000073">
    <property type="protein sequence ID" value="CAD8180351.1"/>
    <property type="molecule type" value="Genomic_DNA"/>
</dbReference>
<dbReference type="GO" id="GO:0005524">
    <property type="term" value="F:ATP binding"/>
    <property type="evidence" value="ECO:0007669"/>
    <property type="project" value="InterPro"/>
</dbReference>
<dbReference type="InterPro" id="IPR053083">
    <property type="entry name" value="TF_kinase-domain_protein"/>
</dbReference>
<protein>
    <recommendedName>
        <fullName evidence="1">Protein kinase domain-containing protein</fullName>
    </recommendedName>
</protein>
<dbReference type="Proteomes" id="UP000683925">
    <property type="component" value="Unassembled WGS sequence"/>
</dbReference>
<gene>
    <name evidence="2" type="ORF">POCTA_138.1.T0740283</name>
</gene>
<organism evidence="2 3">
    <name type="scientific">Paramecium octaurelia</name>
    <dbReference type="NCBI Taxonomy" id="43137"/>
    <lineage>
        <taxon>Eukaryota</taxon>
        <taxon>Sar</taxon>
        <taxon>Alveolata</taxon>
        <taxon>Ciliophora</taxon>
        <taxon>Intramacronucleata</taxon>
        <taxon>Oligohymenophorea</taxon>
        <taxon>Peniculida</taxon>
        <taxon>Parameciidae</taxon>
        <taxon>Paramecium</taxon>
    </lineage>
</organism>
<dbReference type="InterPro" id="IPR000719">
    <property type="entry name" value="Prot_kinase_dom"/>
</dbReference>
<evidence type="ECO:0000259" key="1">
    <source>
        <dbReference type="PROSITE" id="PS50011"/>
    </source>
</evidence>
<sequence length="624" mass="74341">MNFNKELIKPQNLTRIQSQAFQIYLVNIQDKSYFGFIPKPEYQNSQYLNEFIAGDMQQQNEIKYLRKYNKNASQGFFAFEAYKDYLLLSELKQLQEQVILKIFQDLLIALYYIHYKNLLGRCFNVNNILFVENQHAVMMEYGFYPDLEYQVPEMIYNQTYNEKVDIFLLGRVIYYLMVGNELPRFEMSNLSQVSSDINLSIAQTNYSEGLKKLVIQMLSIDVNKRIDYLLLLSKFKNNQFYSFQEQFYKQNTLKNITSKVIEKREKYTHSKCEESQPFDIGQTKIIRKIFEEQQIISSQPLVQEKNNLVDDTEPPNSNISSLYPPEFENPVDSTSLNQNQIISKVSQTQTYVKTQYNTEDNQLKGSLLENELLLSVLPFLNSDRPKDYLIWNQIYFYLYRFSLMSKLIDELQSHFQKTSNSLISIAIYGMKKAQLILKKEYQFALESFLNLYYIPEQEWQKFTQCSEEYKKMIGKMKLDIDVSQKFLLQKDYLQLKKILDQSKNEGVVKELYKLIEKYLEDNTELNNFEDIKRSYRYILTNTLSLFESQDDKNNPYVRLLILMCILINRICDVQHIPQHFNTICQFMKVDSISSIVQIEQFLKKATYKEFNQQFEELKQTYFSN</sequence>
<dbReference type="AlphaFoldDB" id="A0A8S1VU54"/>
<reference evidence="2" key="1">
    <citation type="submission" date="2021-01" db="EMBL/GenBank/DDBJ databases">
        <authorList>
            <consortium name="Genoscope - CEA"/>
            <person name="William W."/>
        </authorList>
    </citation>
    <scope>NUCLEOTIDE SEQUENCE</scope>
</reference>
<dbReference type="SMART" id="SM00220">
    <property type="entry name" value="S_TKc"/>
    <property type="match status" value="1"/>
</dbReference>